<dbReference type="SUPFAM" id="SSF81324">
    <property type="entry name" value="Voltage-gated potassium channels"/>
    <property type="match status" value="1"/>
</dbReference>
<dbReference type="Gene3D" id="1.10.287.70">
    <property type="match status" value="1"/>
</dbReference>
<dbReference type="InterPro" id="IPR005821">
    <property type="entry name" value="Ion_trans_dom"/>
</dbReference>
<evidence type="ECO:0000313" key="8">
    <source>
        <dbReference type="Proteomes" id="UP001230188"/>
    </source>
</evidence>
<feature type="transmembrane region" description="Helical" evidence="5">
    <location>
        <begin position="122"/>
        <end position="141"/>
    </location>
</feature>
<dbReference type="AlphaFoldDB" id="A0AAD7XHG1"/>
<organism evidence="7 8">
    <name type="scientific">Chrysophaeum taylorii</name>
    <dbReference type="NCBI Taxonomy" id="2483200"/>
    <lineage>
        <taxon>Eukaryota</taxon>
        <taxon>Sar</taxon>
        <taxon>Stramenopiles</taxon>
        <taxon>Ochrophyta</taxon>
        <taxon>Pelagophyceae</taxon>
        <taxon>Pelagomonadales</taxon>
        <taxon>Pelagomonadaceae</taxon>
        <taxon>Chrysophaeum</taxon>
    </lineage>
</organism>
<dbReference type="InterPro" id="IPR027359">
    <property type="entry name" value="Volt_channel_dom_sf"/>
</dbReference>
<dbReference type="Gene3D" id="1.20.120.350">
    <property type="entry name" value="Voltage-gated potassium channels. Chain C"/>
    <property type="match status" value="1"/>
</dbReference>
<dbReference type="GO" id="GO:0001518">
    <property type="term" value="C:voltage-gated sodium channel complex"/>
    <property type="evidence" value="ECO:0007669"/>
    <property type="project" value="TreeGrafter"/>
</dbReference>
<feature type="domain" description="Ion transport" evidence="6">
    <location>
        <begin position="80"/>
        <end position="352"/>
    </location>
</feature>
<protein>
    <recommendedName>
        <fullName evidence="6">Ion transport domain-containing protein</fullName>
    </recommendedName>
</protein>
<keyword evidence="4 5" id="KW-0472">Membrane</keyword>
<feature type="transmembrane region" description="Helical" evidence="5">
    <location>
        <begin position="153"/>
        <end position="176"/>
    </location>
</feature>
<dbReference type="EMBL" id="JAQMWT010000677">
    <property type="protein sequence ID" value="KAJ8598319.1"/>
    <property type="molecule type" value="Genomic_DNA"/>
</dbReference>
<evidence type="ECO:0000256" key="5">
    <source>
        <dbReference type="SAM" id="Phobius"/>
    </source>
</evidence>
<evidence type="ECO:0000313" key="7">
    <source>
        <dbReference type="EMBL" id="KAJ8598319.1"/>
    </source>
</evidence>
<comment type="subcellular location">
    <subcellularLocation>
        <location evidence="1">Membrane</location>
        <topology evidence="1">Multi-pass membrane protein</topology>
    </subcellularLocation>
</comment>
<dbReference type="PANTHER" id="PTHR10037:SF62">
    <property type="entry name" value="SODIUM CHANNEL PROTEIN 60E"/>
    <property type="match status" value="1"/>
</dbReference>
<evidence type="ECO:0000256" key="3">
    <source>
        <dbReference type="ARBA" id="ARBA00022989"/>
    </source>
</evidence>
<gene>
    <name evidence="7" type="ORF">CTAYLR_007547</name>
</gene>
<evidence type="ECO:0000256" key="4">
    <source>
        <dbReference type="ARBA" id="ARBA00023136"/>
    </source>
</evidence>
<dbReference type="Pfam" id="PF00520">
    <property type="entry name" value="Ion_trans"/>
    <property type="match status" value="1"/>
</dbReference>
<keyword evidence="2 5" id="KW-0812">Transmembrane</keyword>
<feature type="transmembrane region" description="Helical" evidence="5">
    <location>
        <begin position="324"/>
        <end position="347"/>
    </location>
</feature>
<dbReference type="InterPro" id="IPR043203">
    <property type="entry name" value="VGCC_Ca_Na"/>
</dbReference>
<reference evidence="7" key="1">
    <citation type="submission" date="2023-01" db="EMBL/GenBank/DDBJ databases">
        <title>Metagenome sequencing of chrysophaentin producing Chrysophaeum taylorii.</title>
        <authorList>
            <person name="Davison J."/>
            <person name="Bewley C."/>
        </authorList>
    </citation>
    <scope>NUCLEOTIDE SEQUENCE</scope>
    <source>
        <strain evidence="7">NIES-1699</strain>
    </source>
</reference>
<comment type="caution">
    <text evidence="7">The sequence shown here is derived from an EMBL/GenBank/DDBJ whole genome shotgun (WGS) entry which is preliminary data.</text>
</comment>
<proteinExistence type="predicted"/>
<evidence type="ECO:0000259" key="6">
    <source>
        <dbReference type="Pfam" id="PF00520"/>
    </source>
</evidence>
<name>A0AAD7XHG1_9STRA</name>
<keyword evidence="3 5" id="KW-1133">Transmembrane helix</keyword>
<sequence>MASAAVAMNRRKSQCRPKEDARFGLHGLLERMSSRSLKAAAIAPLVDSPEKLNVETAPTEEPVCFWKYQKEANWLYTHLYSQVFVAVLIASNFLANIVEAQVAVNPKTARTEVRVFRRLEQFFFWVFWAELLLNMYSSWFYRFWSSGWNVFDFVVVLVTTVDVVGLLDPNSPLGLLRMMRAFRVFRLFKRVKSLNKIVVSLGKAMPGVVNAFFILLLVMCIYAILGYQFFAQMPCAAQGGPYACNALDKSQFDIHTEVPPPRLCTKQVKPGYGMLQECRATYTFGHEYFGNFLKSLYTLFQVLTGDSWSEAIGRPLLELSPVSALYFISFVLICAIVLINVVVAVLLEKMVEDEPEDDDDHVVLEDPATNNRGITTRDDAFVPPPLERDGVSRLGSTRTLLRQQAAVQDRLLTSLSQMNDRESSARSAVHAKLDAMQKQLDDMAGIIAALAGKCGSVET</sequence>
<feature type="transmembrane region" description="Helical" evidence="5">
    <location>
        <begin position="197"/>
        <end position="224"/>
    </location>
</feature>
<accession>A0AAD7XHG1</accession>
<evidence type="ECO:0000256" key="2">
    <source>
        <dbReference type="ARBA" id="ARBA00022692"/>
    </source>
</evidence>
<keyword evidence="8" id="KW-1185">Reference proteome</keyword>
<dbReference type="PANTHER" id="PTHR10037">
    <property type="entry name" value="VOLTAGE-GATED CATION CHANNEL CALCIUM AND SODIUM"/>
    <property type="match status" value="1"/>
</dbReference>
<dbReference type="Proteomes" id="UP001230188">
    <property type="component" value="Unassembled WGS sequence"/>
</dbReference>
<dbReference type="GO" id="GO:0005248">
    <property type="term" value="F:voltage-gated sodium channel activity"/>
    <property type="evidence" value="ECO:0007669"/>
    <property type="project" value="TreeGrafter"/>
</dbReference>
<evidence type="ECO:0000256" key="1">
    <source>
        <dbReference type="ARBA" id="ARBA00004141"/>
    </source>
</evidence>